<accession>A0A846R0R0</accession>
<feature type="transmembrane region" description="Helical" evidence="1">
    <location>
        <begin position="69"/>
        <end position="86"/>
    </location>
</feature>
<comment type="caution">
    <text evidence="2">The sequence shown here is derived from an EMBL/GenBank/DDBJ whole genome shotgun (WGS) entry which is preliminary data.</text>
</comment>
<reference evidence="2 3" key="1">
    <citation type="submission" date="2020-03" db="EMBL/GenBank/DDBJ databases">
        <title>Genomic Encyclopedia of Type Strains, Phase IV (KMG-IV): sequencing the most valuable type-strain genomes for metagenomic binning, comparative biology and taxonomic classification.</title>
        <authorList>
            <person name="Goeker M."/>
        </authorList>
    </citation>
    <scope>NUCLEOTIDE SEQUENCE [LARGE SCALE GENOMIC DNA]</scope>
    <source>
        <strain evidence="2 3">DSM 29762</strain>
    </source>
</reference>
<keyword evidence="3" id="KW-1185">Reference proteome</keyword>
<gene>
    <name evidence="2" type="ORF">GGR42_001977</name>
</gene>
<feature type="transmembrane region" description="Helical" evidence="1">
    <location>
        <begin position="130"/>
        <end position="153"/>
    </location>
</feature>
<evidence type="ECO:0000313" key="3">
    <source>
        <dbReference type="Proteomes" id="UP000590442"/>
    </source>
</evidence>
<dbReference type="EMBL" id="JAATJJ010000001">
    <property type="protein sequence ID" value="NJB71515.1"/>
    <property type="molecule type" value="Genomic_DNA"/>
</dbReference>
<dbReference type="Proteomes" id="UP000590442">
    <property type="component" value="Unassembled WGS sequence"/>
</dbReference>
<sequence length="311" mass="35525">MISSIFGKTKPISFIIVLSFLFLFYWATSFLLFSKNILIGTISLELFYLVALLLSIFVVNFIVSRNKLTGANTYTILIFTLFILVFPRVMANGKAILSGLFILISIRRLISIKTLNNVKKKIFDATSWVLISSLFYDWALLYLVLVFITIYFYQPKKIRNWLVPIVAFFAISIIIYSVLLITGNIEFLENHYLFSFKIDDGIFQNWRNHTLVFLYILSVAFSIFFSFVKLGKTGLGRVISLRLILISLIVGLVVFVLKNLSEPVLIFTFFPAAVFVTNYIESIKRPNIKETVLICSVVISIGIAISGFFIK</sequence>
<dbReference type="RefSeq" id="WP_167963353.1">
    <property type="nucleotide sequence ID" value="NZ_JAATJJ010000001.1"/>
</dbReference>
<evidence type="ECO:0000256" key="1">
    <source>
        <dbReference type="SAM" id="Phobius"/>
    </source>
</evidence>
<feature type="transmembrane region" description="Helical" evidence="1">
    <location>
        <begin position="46"/>
        <end position="63"/>
    </location>
</feature>
<name>A0A846R0R0_9FLAO</name>
<keyword evidence="1" id="KW-1133">Transmembrane helix</keyword>
<feature type="transmembrane region" description="Helical" evidence="1">
    <location>
        <begin position="292"/>
        <end position="310"/>
    </location>
</feature>
<feature type="transmembrane region" description="Helical" evidence="1">
    <location>
        <begin position="208"/>
        <end position="227"/>
    </location>
</feature>
<feature type="transmembrane region" description="Helical" evidence="1">
    <location>
        <begin position="165"/>
        <end position="188"/>
    </location>
</feature>
<dbReference type="AlphaFoldDB" id="A0A846R0R0"/>
<proteinExistence type="predicted"/>
<feature type="transmembrane region" description="Helical" evidence="1">
    <location>
        <begin position="12"/>
        <end position="34"/>
    </location>
</feature>
<protein>
    <submittedName>
        <fullName evidence="2">Uncharacterized protein</fullName>
    </submittedName>
</protein>
<feature type="transmembrane region" description="Helical" evidence="1">
    <location>
        <begin position="239"/>
        <end position="257"/>
    </location>
</feature>
<evidence type="ECO:0000313" key="2">
    <source>
        <dbReference type="EMBL" id="NJB71515.1"/>
    </source>
</evidence>
<feature type="transmembrane region" description="Helical" evidence="1">
    <location>
        <begin position="263"/>
        <end position="280"/>
    </location>
</feature>
<keyword evidence="1" id="KW-0472">Membrane</keyword>
<keyword evidence="1" id="KW-0812">Transmembrane</keyword>
<organism evidence="2 3">
    <name type="scientific">Saonia flava</name>
    <dbReference type="NCBI Taxonomy" id="523696"/>
    <lineage>
        <taxon>Bacteria</taxon>
        <taxon>Pseudomonadati</taxon>
        <taxon>Bacteroidota</taxon>
        <taxon>Flavobacteriia</taxon>
        <taxon>Flavobacteriales</taxon>
        <taxon>Flavobacteriaceae</taxon>
        <taxon>Saonia</taxon>
    </lineage>
</organism>